<proteinExistence type="predicted"/>
<name>A0A380NAD9_STRGR</name>
<evidence type="ECO:0000313" key="2">
    <source>
        <dbReference type="EMBL" id="SUP34139.1"/>
    </source>
</evidence>
<evidence type="ECO:0000313" key="3">
    <source>
        <dbReference type="Proteomes" id="UP000254150"/>
    </source>
</evidence>
<dbReference type="EMBL" id="UHID01000005">
    <property type="protein sequence ID" value="SUP34139.1"/>
    <property type="molecule type" value="Genomic_DNA"/>
</dbReference>
<organism evidence="2 3">
    <name type="scientific">Streptomyces griseus</name>
    <dbReference type="NCBI Taxonomy" id="1911"/>
    <lineage>
        <taxon>Bacteria</taxon>
        <taxon>Bacillati</taxon>
        <taxon>Actinomycetota</taxon>
        <taxon>Actinomycetes</taxon>
        <taxon>Kitasatosporales</taxon>
        <taxon>Streptomycetaceae</taxon>
        <taxon>Streptomyces</taxon>
    </lineage>
</organism>
<sequence length="366" mass="39100">MAGIRGVRWLPGGRVLGIVGVVLALLAGAGWLAKPVWQPWWYAATLCGGHLSGRELAELLPAERLQGAKDTFGTGSGPLRCGVDESDGRHFVLDVRAEMDTGEPLGPLDMEFTVPRDLRFAYPRSVPGFYGKFGPVILQECPKLGPDSEGRARRLVTKVYTHGVESDPSPESLRTAVRIANGANVETGCGADALPLPERVEPVRGVSLAGARGTMCGWLAGTRLPDSPSGERWQVVAPTDEHASITHCSLIDSGSGLPAVNLTGWYGDWTDKPFERLVSSNLQVPEGRSARDALLGQDFGRAAARCAGESANFLATSYTRNHTGSALPMSDVRGLLGAFARDQAARRGCTDLRLPGPTVHPDWDQE</sequence>
<reference evidence="2 3" key="1">
    <citation type="submission" date="2018-06" db="EMBL/GenBank/DDBJ databases">
        <authorList>
            <consortium name="Pathogen Informatics"/>
            <person name="Doyle S."/>
        </authorList>
    </citation>
    <scope>NUCLEOTIDE SEQUENCE [LARGE SCALE GENOMIC DNA]</scope>
    <source>
        <strain evidence="2 3">NCTC7807</strain>
    </source>
</reference>
<keyword evidence="1" id="KW-1133">Transmembrane helix</keyword>
<evidence type="ECO:0000256" key="1">
    <source>
        <dbReference type="SAM" id="Phobius"/>
    </source>
</evidence>
<accession>A0A380NAD9</accession>
<gene>
    <name evidence="2" type="ORF">NCTC7807_01689</name>
</gene>
<dbReference type="AlphaFoldDB" id="A0A380NAD9"/>
<keyword evidence="1" id="KW-0812">Transmembrane</keyword>
<feature type="transmembrane region" description="Helical" evidence="1">
    <location>
        <begin position="12"/>
        <end position="33"/>
    </location>
</feature>
<dbReference type="RefSeq" id="WP_115068270.1">
    <property type="nucleotide sequence ID" value="NZ_UHID01000005.1"/>
</dbReference>
<keyword evidence="1" id="KW-0472">Membrane</keyword>
<protein>
    <submittedName>
        <fullName evidence="2">Uncharacterized protein</fullName>
    </submittedName>
</protein>
<dbReference type="Proteomes" id="UP000254150">
    <property type="component" value="Unassembled WGS sequence"/>
</dbReference>